<dbReference type="AlphaFoldDB" id="A0A3L6DV43"/>
<evidence type="ECO:0000313" key="1">
    <source>
        <dbReference type="EMBL" id="PWZ12584.1"/>
    </source>
</evidence>
<reference evidence="1" key="1">
    <citation type="journal article" date="2018" name="Nat. Genet.">
        <title>Extensive intraspecific gene order and gene structural variations between Mo17 and other maize genomes.</title>
        <authorList>
            <person name="Sun S."/>
            <person name="Zhou Y."/>
            <person name="Chen J."/>
            <person name="Shi J."/>
            <person name="Zhao H."/>
            <person name="Zhao H."/>
            <person name="Song W."/>
            <person name="Zhang M."/>
            <person name="Cui Y."/>
            <person name="Dong X."/>
            <person name="Liu H."/>
            <person name="Ma X."/>
            <person name="Jiao Y."/>
            <person name="Wang B."/>
            <person name="Wei X."/>
            <person name="Stein J.C."/>
            <person name="Glaubitz J.C."/>
            <person name="Lu F."/>
            <person name="Yu G."/>
            <person name="Liang C."/>
            <person name="Fengler K."/>
            <person name="Li B."/>
            <person name="Rafalski A."/>
            <person name="Schnable P.S."/>
            <person name="Ware D.H."/>
            <person name="Buckler E.S."/>
            <person name="Lai J."/>
        </authorList>
    </citation>
    <scope>NUCLEOTIDE SEQUENCE [LARGE SCALE GENOMIC DNA]</scope>
    <source>
        <tissue evidence="1">Seedling</tissue>
    </source>
</reference>
<gene>
    <name evidence="1" type="ORF">Zm00014a_011187</name>
</gene>
<dbReference type="EMBL" id="NCVQ01000008">
    <property type="protein sequence ID" value="PWZ12584.1"/>
    <property type="molecule type" value="Genomic_DNA"/>
</dbReference>
<name>A0A3L6DV43_MAIZE</name>
<comment type="caution">
    <text evidence="1">The sequence shown here is derived from an EMBL/GenBank/DDBJ whole genome shotgun (WGS) entry which is preliminary data.</text>
</comment>
<sequence>MRLNNRVYKELVKILSLSDRIVLQHYSERVQPRFSSR</sequence>
<accession>A0A3L6DV43</accession>
<organism evidence="1">
    <name type="scientific">Zea mays</name>
    <name type="common">Maize</name>
    <dbReference type="NCBI Taxonomy" id="4577"/>
    <lineage>
        <taxon>Eukaryota</taxon>
        <taxon>Viridiplantae</taxon>
        <taxon>Streptophyta</taxon>
        <taxon>Embryophyta</taxon>
        <taxon>Tracheophyta</taxon>
        <taxon>Spermatophyta</taxon>
        <taxon>Magnoliopsida</taxon>
        <taxon>Liliopsida</taxon>
        <taxon>Poales</taxon>
        <taxon>Poaceae</taxon>
        <taxon>PACMAD clade</taxon>
        <taxon>Panicoideae</taxon>
        <taxon>Andropogonodae</taxon>
        <taxon>Andropogoneae</taxon>
        <taxon>Tripsacinae</taxon>
        <taxon>Zea</taxon>
    </lineage>
</organism>
<proteinExistence type="predicted"/>
<dbReference type="Proteomes" id="UP000251960">
    <property type="component" value="Chromosome 7"/>
</dbReference>
<protein>
    <submittedName>
        <fullName evidence="1">Uncharacterized protein</fullName>
    </submittedName>
</protein>